<dbReference type="GeneID" id="116738537"/>
<dbReference type="SMR" id="A0A7M7TCQ6"/>
<proteinExistence type="predicted"/>
<name>A0A7M7TCQ6_NASVI</name>
<keyword evidence="2" id="KW-1185">Reference proteome</keyword>
<accession>A0A7M7TCQ6</accession>
<evidence type="ECO:0000313" key="2">
    <source>
        <dbReference type="Proteomes" id="UP000002358"/>
    </source>
</evidence>
<organism evidence="1 2">
    <name type="scientific">Nasonia vitripennis</name>
    <name type="common">Parasitic wasp</name>
    <dbReference type="NCBI Taxonomy" id="7425"/>
    <lineage>
        <taxon>Eukaryota</taxon>
        <taxon>Metazoa</taxon>
        <taxon>Ecdysozoa</taxon>
        <taxon>Arthropoda</taxon>
        <taxon>Hexapoda</taxon>
        <taxon>Insecta</taxon>
        <taxon>Pterygota</taxon>
        <taxon>Neoptera</taxon>
        <taxon>Endopterygota</taxon>
        <taxon>Hymenoptera</taxon>
        <taxon>Apocrita</taxon>
        <taxon>Proctotrupomorpha</taxon>
        <taxon>Chalcidoidea</taxon>
        <taxon>Pteromalidae</taxon>
        <taxon>Pteromalinae</taxon>
        <taxon>Nasonia</taxon>
    </lineage>
</organism>
<sequence>MQQNMLDFWESLASTRSPDLGTQWPRLNASSSDFEYMNIAGPGKFKMKTNNNLGEIHFWDQIGLSSSTHHNIKAIAMSQYEQLLFCINSQSILSAYSINS</sequence>
<protein>
    <submittedName>
        <fullName evidence="1">Uncharacterized protein</fullName>
    </submittedName>
</protein>
<dbReference type="KEGG" id="nvi:116738537"/>
<dbReference type="RefSeq" id="XP_032453955.1">
    <property type="nucleotide sequence ID" value="XM_032598064.1"/>
</dbReference>
<dbReference type="AlphaFoldDB" id="A0A7M7TCQ6"/>
<reference evidence="1" key="1">
    <citation type="submission" date="2021-01" db="UniProtKB">
        <authorList>
            <consortium name="EnsemblMetazoa"/>
        </authorList>
    </citation>
    <scope>IDENTIFICATION</scope>
</reference>
<evidence type="ECO:0000313" key="1">
    <source>
        <dbReference type="EnsemblMetazoa" id="XP_032453955"/>
    </source>
</evidence>
<dbReference type="EnsemblMetazoa" id="XM_032598064">
    <property type="protein sequence ID" value="XP_032453955"/>
    <property type="gene ID" value="LOC116738537"/>
</dbReference>
<dbReference type="InParanoid" id="A0A7M7TCQ6"/>
<dbReference type="Proteomes" id="UP000002358">
    <property type="component" value="Chromosome 3"/>
</dbReference>